<sequence length="252" mass="28953">MEIINVTEVNIDTEHICCVMSDKSGENCIKTKKDWMREQFKNGLVFKKLNARAKVFIEYMPAENAWYPFEADGWIVIQCLWVSGKYKGQGYADALLDECIKDSKAKGSKGIIALASKKKKPFLSDGDYLKYKGFKVADTSFADFELLFFPFTKDEAIPKIKECAKTGSISDETLTLYYTNQCPYTEKYVNLIKDIADSRNVNMNIKKFNNMKEAQNSPSPFTTYSIFYKGNFLTNEILSEKKFIKFLDENNL</sequence>
<evidence type="ECO:0000259" key="1">
    <source>
        <dbReference type="PROSITE" id="PS51186"/>
    </source>
</evidence>
<reference evidence="2 3" key="1">
    <citation type="submission" date="2019-08" db="EMBL/GenBank/DDBJ databases">
        <title>In-depth cultivation of the pig gut microbiome towards novel bacterial diversity and tailored functional studies.</title>
        <authorList>
            <person name="Wylensek D."/>
            <person name="Hitch T.C.A."/>
            <person name="Clavel T."/>
        </authorList>
    </citation>
    <scope>NUCLEOTIDE SEQUENCE [LARGE SCALE GENOMIC DNA]</scope>
    <source>
        <strain evidence="2 3">WCA-383-APC-5B</strain>
    </source>
</reference>
<proteinExistence type="predicted"/>
<dbReference type="RefSeq" id="WP_328598675.1">
    <property type="nucleotide sequence ID" value="NZ_VULX01000011.1"/>
</dbReference>
<dbReference type="InterPro" id="IPR025685">
    <property type="entry name" value="YoaP-like_dom"/>
</dbReference>
<dbReference type="Pfam" id="PF14268">
    <property type="entry name" value="YoaP"/>
    <property type="match status" value="1"/>
</dbReference>
<accession>A0A7X2MYL2</accession>
<dbReference type="EMBL" id="VULX01000011">
    <property type="protein sequence ID" value="MSR91474.1"/>
    <property type="molecule type" value="Genomic_DNA"/>
</dbReference>
<protein>
    <submittedName>
        <fullName evidence="2">GNAT family N-acetyltransferase</fullName>
    </submittedName>
</protein>
<name>A0A7X2MYL2_9CLOT</name>
<dbReference type="Pfam" id="PF00583">
    <property type="entry name" value="Acetyltransf_1"/>
    <property type="match status" value="1"/>
</dbReference>
<dbReference type="SUPFAM" id="SSF55729">
    <property type="entry name" value="Acyl-CoA N-acyltransferases (Nat)"/>
    <property type="match status" value="1"/>
</dbReference>
<gene>
    <name evidence="2" type="ORF">FYJ33_08645</name>
</gene>
<organism evidence="2 3">
    <name type="scientific">Inconstantimicrobium porci</name>
    <dbReference type="NCBI Taxonomy" id="2652291"/>
    <lineage>
        <taxon>Bacteria</taxon>
        <taxon>Bacillati</taxon>
        <taxon>Bacillota</taxon>
        <taxon>Clostridia</taxon>
        <taxon>Eubacteriales</taxon>
        <taxon>Clostridiaceae</taxon>
        <taxon>Inconstantimicrobium</taxon>
    </lineage>
</organism>
<dbReference type="Gene3D" id="3.40.630.30">
    <property type="match status" value="1"/>
</dbReference>
<keyword evidence="2" id="KW-0808">Transferase</keyword>
<evidence type="ECO:0000313" key="2">
    <source>
        <dbReference type="EMBL" id="MSR91474.1"/>
    </source>
</evidence>
<evidence type="ECO:0000313" key="3">
    <source>
        <dbReference type="Proteomes" id="UP000460287"/>
    </source>
</evidence>
<dbReference type="CDD" id="cd04301">
    <property type="entry name" value="NAT_SF"/>
    <property type="match status" value="1"/>
</dbReference>
<keyword evidence="3" id="KW-1185">Reference proteome</keyword>
<dbReference type="InterPro" id="IPR000182">
    <property type="entry name" value="GNAT_dom"/>
</dbReference>
<feature type="domain" description="N-acetyltransferase" evidence="1">
    <location>
        <begin position="1"/>
        <end position="164"/>
    </location>
</feature>
<dbReference type="InterPro" id="IPR016181">
    <property type="entry name" value="Acyl_CoA_acyltransferase"/>
</dbReference>
<dbReference type="GO" id="GO:0016747">
    <property type="term" value="F:acyltransferase activity, transferring groups other than amino-acyl groups"/>
    <property type="evidence" value="ECO:0007669"/>
    <property type="project" value="InterPro"/>
</dbReference>
<dbReference type="PROSITE" id="PS51186">
    <property type="entry name" value="GNAT"/>
    <property type="match status" value="1"/>
</dbReference>
<dbReference type="AlphaFoldDB" id="A0A7X2MYL2"/>
<dbReference type="Proteomes" id="UP000460287">
    <property type="component" value="Unassembled WGS sequence"/>
</dbReference>
<comment type="caution">
    <text evidence="2">The sequence shown here is derived from an EMBL/GenBank/DDBJ whole genome shotgun (WGS) entry which is preliminary data.</text>
</comment>